<feature type="domain" description="DUF659" evidence="1">
    <location>
        <begin position="1"/>
        <end position="106"/>
    </location>
</feature>
<dbReference type="InterPro" id="IPR007021">
    <property type="entry name" value="DUF659"/>
</dbReference>
<organism evidence="3 4">
    <name type="scientific">Cajanus cajan</name>
    <name type="common">Pigeon pea</name>
    <name type="synonym">Cajanus indicus</name>
    <dbReference type="NCBI Taxonomy" id="3821"/>
    <lineage>
        <taxon>Eukaryota</taxon>
        <taxon>Viridiplantae</taxon>
        <taxon>Streptophyta</taxon>
        <taxon>Embryophyta</taxon>
        <taxon>Tracheophyta</taxon>
        <taxon>Spermatophyta</taxon>
        <taxon>Magnoliopsida</taxon>
        <taxon>eudicotyledons</taxon>
        <taxon>Gunneridae</taxon>
        <taxon>Pentapetalae</taxon>
        <taxon>rosids</taxon>
        <taxon>fabids</taxon>
        <taxon>Fabales</taxon>
        <taxon>Fabaceae</taxon>
        <taxon>Papilionoideae</taxon>
        <taxon>50 kb inversion clade</taxon>
        <taxon>NPAAA clade</taxon>
        <taxon>indigoferoid/millettioid clade</taxon>
        <taxon>Phaseoleae</taxon>
        <taxon>Cajanus</taxon>
    </lineage>
</organism>
<dbReference type="SUPFAM" id="SSF53098">
    <property type="entry name" value="Ribonuclease H-like"/>
    <property type="match status" value="2"/>
</dbReference>
<dbReference type="AlphaFoldDB" id="A0A151RTW5"/>
<keyword evidence="4" id="KW-1185">Reference proteome</keyword>
<dbReference type="InterPro" id="IPR008906">
    <property type="entry name" value="HATC_C_dom"/>
</dbReference>
<gene>
    <name evidence="3" type="ORF">KK1_032479</name>
</gene>
<evidence type="ECO:0000313" key="4">
    <source>
        <dbReference type="Proteomes" id="UP000075243"/>
    </source>
</evidence>
<evidence type="ECO:0000313" key="3">
    <source>
        <dbReference type="EMBL" id="KYP45982.1"/>
    </source>
</evidence>
<dbReference type="STRING" id="3821.A0A151RTW5"/>
<feature type="domain" description="HAT C-terminal dimerisation" evidence="2">
    <location>
        <begin position="143"/>
        <end position="194"/>
    </location>
</feature>
<reference evidence="3" key="1">
    <citation type="journal article" date="2012" name="Nat. Biotechnol.">
        <title>Draft genome sequence of pigeonpea (Cajanus cajan), an orphan legume crop of resource-poor farmers.</title>
        <authorList>
            <person name="Varshney R.K."/>
            <person name="Chen W."/>
            <person name="Li Y."/>
            <person name="Bharti A.K."/>
            <person name="Saxena R.K."/>
            <person name="Schlueter J.A."/>
            <person name="Donoghue M.T."/>
            <person name="Azam S."/>
            <person name="Fan G."/>
            <person name="Whaley A.M."/>
            <person name="Farmer A.D."/>
            <person name="Sheridan J."/>
            <person name="Iwata A."/>
            <person name="Tuteja R."/>
            <person name="Penmetsa R.V."/>
            <person name="Wu W."/>
            <person name="Upadhyaya H.D."/>
            <person name="Yang S.P."/>
            <person name="Shah T."/>
            <person name="Saxena K.B."/>
            <person name="Michael T."/>
            <person name="McCombie W.R."/>
            <person name="Yang B."/>
            <person name="Zhang G."/>
            <person name="Yang H."/>
            <person name="Wang J."/>
            <person name="Spillane C."/>
            <person name="Cook D.R."/>
            <person name="May G.D."/>
            <person name="Xu X."/>
            <person name="Jackson S.A."/>
        </authorList>
    </citation>
    <scope>NUCLEOTIDE SEQUENCE [LARGE SCALE GENOMIC DNA]</scope>
</reference>
<proteinExistence type="predicted"/>
<dbReference type="PANTHER" id="PTHR32166:SF74">
    <property type="entry name" value="OS05G0256350 PROTEIN"/>
    <property type="match status" value="1"/>
</dbReference>
<dbReference type="Pfam" id="PF04937">
    <property type="entry name" value="DUF659"/>
    <property type="match status" value="1"/>
</dbReference>
<dbReference type="Pfam" id="PF05699">
    <property type="entry name" value="Dimer_Tnp_hAT"/>
    <property type="match status" value="1"/>
</dbReference>
<evidence type="ECO:0008006" key="5">
    <source>
        <dbReference type="Google" id="ProtNLM"/>
    </source>
</evidence>
<dbReference type="PANTHER" id="PTHR32166">
    <property type="entry name" value="OSJNBA0013A04.12 PROTEIN"/>
    <property type="match status" value="1"/>
</dbReference>
<dbReference type="Proteomes" id="UP000075243">
    <property type="component" value="Unassembled WGS sequence"/>
</dbReference>
<accession>A0A151RTW5</accession>
<dbReference type="Gramene" id="C.cajan_31316.t">
    <property type="protein sequence ID" value="C.cajan_31316.t"/>
    <property type="gene ID" value="C.cajan_31316"/>
</dbReference>
<dbReference type="EMBL" id="KQ483573">
    <property type="protein sequence ID" value="KYP45982.1"/>
    <property type="molecule type" value="Genomic_DNA"/>
</dbReference>
<dbReference type="GO" id="GO:0046983">
    <property type="term" value="F:protein dimerization activity"/>
    <property type="evidence" value="ECO:0007669"/>
    <property type="project" value="InterPro"/>
</dbReference>
<evidence type="ECO:0000259" key="2">
    <source>
        <dbReference type="Pfam" id="PF05699"/>
    </source>
</evidence>
<sequence>MSDAWTDKKQRCITNFLVNSSVGTMFIRSVNGSNFVKIGEKLFELLDYILEDIGEEKVAQAITDNGSNYVLASKMLEAKRRKFSHCIDLMLEDIGKLPNIKKTIQRTISLVGFIYSHSILKVMAPLVKVLRLVDGEKKLAMGPNLQQLAIKILSLTCSSSDCERNWSIFQQIHTKRRNRLDLKKLHDLVYVKYNQALM</sequence>
<name>A0A151RTW5_CAJCA</name>
<dbReference type="InterPro" id="IPR012337">
    <property type="entry name" value="RNaseH-like_sf"/>
</dbReference>
<evidence type="ECO:0000259" key="1">
    <source>
        <dbReference type="Pfam" id="PF04937"/>
    </source>
</evidence>
<protein>
    <recommendedName>
        <fullName evidence="5">HAT C-terminal dimerisation domain-containing protein</fullName>
    </recommendedName>
</protein>